<evidence type="ECO:0000256" key="6">
    <source>
        <dbReference type="ARBA" id="ARBA00012180"/>
    </source>
</evidence>
<keyword evidence="17" id="KW-1133">Transmembrane helix</keyword>
<evidence type="ECO:0000256" key="2">
    <source>
        <dbReference type="ARBA" id="ARBA00001946"/>
    </source>
</evidence>
<evidence type="ECO:0000259" key="18">
    <source>
        <dbReference type="PROSITE" id="PS51975"/>
    </source>
</evidence>
<dbReference type="InterPro" id="IPR036397">
    <property type="entry name" value="RNaseH_sf"/>
</dbReference>
<comment type="subcellular location">
    <subcellularLocation>
        <location evidence="4 14">Cytoplasm</location>
    </subcellularLocation>
</comment>
<dbReference type="InterPro" id="IPR001352">
    <property type="entry name" value="RNase_HII/HIII"/>
</dbReference>
<keyword evidence="17" id="KW-0812">Transmembrane</keyword>
<evidence type="ECO:0000256" key="5">
    <source>
        <dbReference type="ARBA" id="ARBA00007383"/>
    </source>
</evidence>
<dbReference type="NCBIfam" id="NF000595">
    <property type="entry name" value="PRK00015.1-3"/>
    <property type="match status" value="1"/>
</dbReference>
<comment type="caution">
    <text evidence="19">The sequence shown here is derived from an EMBL/GenBank/DDBJ whole genome shotgun (WGS) entry which is preliminary data.</text>
</comment>
<comment type="catalytic activity">
    <reaction evidence="1 14 15 16">
        <text>Endonucleolytic cleavage to 5'-phosphomonoester.</text>
        <dbReference type="EC" id="3.1.26.4"/>
    </reaction>
</comment>
<dbReference type="InterPro" id="IPR012337">
    <property type="entry name" value="RNaseH-like_sf"/>
</dbReference>
<evidence type="ECO:0000256" key="13">
    <source>
        <dbReference type="ARBA" id="ARBA00023211"/>
    </source>
</evidence>
<dbReference type="PANTHER" id="PTHR10954:SF18">
    <property type="entry name" value="RIBONUCLEASE HII"/>
    <property type="match status" value="1"/>
</dbReference>
<gene>
    <name evidence="14 19" type="primary">rnhB</name>
    <name evidence="19" type="ORF">H8695_02725</name>
</gene>
<dbReference type="GO" id="GO:0032299">
    <property type="term" value="C:ribonuclease H2 complex"/>
    <property type="evidence" value="ECO:0007669"/>
    <property type="project" value="TreeGrafter"/>
</dbReference>
<evidence type="ECO:0000256" key="4">
    <source>
        <dbReference type="ARBA" id="ARBA00004496"/>
    </source>
</evidence>
<keyword evidence="17" id="KW-0472">Membrane</keyword>
<feature type="transmembrane region" description="Helical" evidence="17">
    <location>
        <begin position="29"/>
        <end position="50"/>
    </location>
</feature>
<dbReference type="RefSeq" id="WP_249299339.1">
    <property type="nucleotide sequence ID" value="NZ_JACRSP010000001.1"/>
</dbReference>
<comment type="function">
    <text evidence="3 14 16">Endonuclease that specifically degrades the RNA of RNA-DNA hybrids.</text>
</comment>
<dbReference type="Proteomes" id="UP000620366">
    <property type="component" value="Unassembled WGS sequence"/>
</dbReference>
<evidence type="ECO:0000256" key="1">
    <source>
        <dbReference type="ARBA" id="ARBA00000077"/>
    </source>
</evidence>
<reference evidence="19" key="1">
    <citation type="submission" date="2020-08" db="EMBL/GenBank/DDBJ databases">
        <title>Genome public.</title>
        <authorList>
            <person name="Liu C."/>
            <person name="Sun Q."/>
        </authorList>
    </citation>
    <scope>NUCLEOTIDE SEQUENCE</scope>
    <source>
        <strain evidence="19">BX7</strain>
    </source>
</reference>
<feature type="binding site" evidence="14 15">
    <location>
        <position position="22"/>
    </location>
    <ligand>
        <name>a divalent metal cation</name>
        <dbReference type="ChEBI" id="CHEBI:60240"/>
    </ligand>
</feature>
<keyword evidence="10 14" id="KW-0479">Metal-binding</keyword>
<keyword evidence="20" id="KW-1185">Reference proteome</keyword>
<dbReference type="FunFam" id="3.30.420.10:FF:000006">
    <property type="entry name" value="Ribonuclease HII"/>
    <property type="match status" value="1"/>
</dbReference>
<dbReference type="CDD" id="cd07182">
    <property type="entry name" value="RNase_HII_bacteria_HII_like"/>
    <property type="match status" value="1"/>
</dbReference>
<dbReference type="Gene3D" id="3.30.420.10">
    <property type="entry name" value="Ribonuclease H-like superfamily/Ribonuclease H"/>
    <property type="match status" value="1"/>
</dbReference>
<keyword evidence="9 14" id="KW-0540">Nuclease</keyword>
<evidence type="ECO:0000313" key="20">
    <source>
        <dbReference type="Proteomes" id="UP000620366"/>
    </source>
</evidence>
<dbReference type="EC" id="3.1.26.4" evidence="6 14"/>
<evidence type="ECO:0000256" key="3">
    <source>
        <dbReference type="ARBA" id="ARBA00004065"/>
    </source>
</evidence>
<keyword evidence="8 14" id="KW-0963">Cytoplasm</keyword>
<dbReference type="NCBIfam" id="NF000594">
    <property type="entry name" value="PRK00015.1-1"/>
    <property type="match status" value="1"/>
</dbReference>
<protein>
    <recommendedName>
        <fullName evidence="7 14">Ribonuclease HII</fullName>
        <shortName evidence="14">RNase HII</shortName>
        <ecNumber evidence="6 14">3.1.26.4</ecNumber>
    </recommendedName>
</protein>
<evidence type="ECO:0000256" key="9">
    <source>
        <dbReference type="ARBA" id="ARBA00022722"/>
    </source>
</evidence>
<dbReference type="AlphaFoldDB" id="A0A926DCC5"/>
<keyword evidence="12 14" id="KW-0378">Hydrolase</keyword>
<keyword evidence="13 14" id="KW-0464">Manganese</keyword>
<dbReference type="Pfam" id="PF01351">
    <property type="entry name" value="RNase_HII"/>
    <property type="match status" value="1"/>
</dbReference>
<sequence length="201" mass="22180">MSLFDNEQSFRESGCANLCGVDEAGRGPLAGPVFAAAVILPSAFVISGINDSKKLSAKRRETLYDEITANALSYCIVSSPPEEIDRINILQATLLCMRRAVEGLKVAPDLVLIDGNRMPQGLTRPAQTVVKGDATYASIAAASILAKVARDRFMVELAREYPAYRFEQHKGYPTKLHYEMIKQYGILPCHRKSFLRNLGEK</sequence>
<keyword evidence="11 14" id="KW-0255">Endonuclease</keyword>
<dbReference type="GO" id="GO:0005737">
    <property type="term" value="C:cytoplasm"/>
    <property type="evidence" value="ECO:0007669"/>
    <property type="project" value="UniProtKB-SubCell"/>
</dbReference>
<comment type="cofactor">
    <cofactor evidence="14 15">
        <name>Mn(2+)</name>
        <dbReference type="ChEBI" id="CHEBI:29035"/>
    </cofactor>
    <cofactor evidence="14 15">
        <name>Mg(2+)</name>
        <dbReference type="ChEBI" id="CHEBI:18420"/>
    </cofactor>
    <text evidence="14 15">Manganese or magnesium. Binds 1 divalent metal ion per monomer in the absence of substrate. May bind a second metal ion after substrate binding.</text>
</comment>
<name>A0A926DCC5_9FIRM</name>
<feature type="binding site" evidence="14 15">
    <location>
        <position position="23"/>
    </location>
    <ligand>
        <name>a divalent metal cation</name>
        <dbReference type="ChEBI" id="CHEBI:60240"/>
    </ligand>
</feature>
<dbReference type="InterPro" id="IPR022898">
    <property type="entry name" value="RNase_HII"/>
</dbReference>
<dbReference type="GO" id="GO:0003723">
    <property type="term" value="F:RNA binding"/>
    <property type="evidence" value="ECO:0007669"/>
    <property type="project" value="UniProtKB-UniRule"/>
</dbReference>
<proteinExistence type="inferred from homology"/>
<evidence type="ECO:0000256" key="8">
    <source>
        <dbReference type="ARBA" id="ARBA00022490"/>
    </source>
</evidence>
<dbReference type="GO" id="GO:0030145">
    <property type="term" value="F:manganese ion binding"/>
    <property type="evidence" value="ECO:0007669"/>
    <property type="project" value="UniProtKB-UniRule"/>
</dbReference>
<dbReference type="EMBL" id="JACRSP010000001">
    <property type="protein sequence ID" value="MBC8535606.1"/>
    <property type="molecule type" value="Genomic_DNA"/>
</dbReference>
<comment type="similarity">
    <text evidence="5 14 16">Belongs to the RNase HII family.</text>
</comment>
<evidence type="ECO:0000256" key="14">
    <source>
        <dbReference type="HAMAP-Rule" id="MF_00052"/>
    </source>
</evidence>
<dbReference type="InterPro" id="IPR024567">
    <property type="entry name" value="RNase_HII/HIII_dom"/>
</dbReference>
<evidence type="ECO:0000256" key="16">
    <source>
        <dbReference type="RuleBase" id="RU003515"/>
    </source>
</evidence>
<dbReference type="SUPFAM" id="SSF53098">
    <property type="entry name" value="Ribonuclease H-like"/>
    <property type="match status" value="1"/>
</dbReference>
<evidence type="ECO:0000256" key="10">
    <source>
        <dbReference type="ARBA" id="ARBA00022723"/>
    </source>
</evidence>
<evidence type="ECO:0000256" key="12">
    <source>
        <dbReference type="ARBA" id="ARBA00022801"/>
    </source>
</evidence>
<feature type="domain" description="RNase H type-2" evidence="18">
    <location>
        <begin position="16"/>
        <end position="201"/>
    </location>
</feature>
<dbReference type="HAMAP" id="MF_00052_B">
    <property type="entry name" value="RNase_HII_B"/>
    <property type="match status" value="1"/>
</dbReference>
<accession>A0A926DCC5</accession>
<evidence type="ECO:0000256" key="17">
    <source>
        <dbReference type="SAM" id="Phobius"/>
    </source>
</evidence>
<organism evidence="19 20">
    <name type="scientific">Feifania hominis</name>
    <dbReference type="NCBI Taxonomy" id="2763660"/>
    <lineage>
        <taxon>Bacteria</taxon>
        <taxon>Bacillati</taxon>
        <taxon>Bacillota</taxon>
        <taxon>Clostridia</taxon>
        <taxon>Eubacteriales</taxon>
        <taxon>Feifaniaceae</taxon>
        <taxon>Feifania</taxon>
    </lineage>
</organism>
<dbReference type="PROSITE" id="PS51975">
    <property type="entry name" value="RNASE_H_2"/>
    <property type="match status" value="1"/>
</dbReference>
<comment type="cofactor">
    <cofactor evidence="2">
        <name>Mg(2+)</name>
        <dbReference type="ChEBI" id="CHEBI:18420"/>
    </cofactor>
</comment>
<dbReference type="PANTHER" id="PTHR10954">
    <property type="entry name" value="RIBONUCLEASE H2 SUBUNIT A"/>
    <property type="match status" value="1"/>
</dbReference>
<evidence type="ECO:0000256" key="15">
    <source>
        <dbReference type="PROSITE-ProRule" id="PRU01319"/>
    </source>
</evidence>
<dbReference type="GO" id="GO:0043137">
    <property type="term" value="P:DNA replication, removal of RNA primer"/>
    <property type="evidence" value="ECO:0007669"/>
    <property type="project" value="TreeGrafter"/>
</dbReference>
<dbReference type="GO" id="GO:0006298">
    <property type="term" value="P:mismatch repair"/>
    <property type="evidence" value="ECO:0007669"/>
    <property type="project" value="TreeGrafter"/>
</dbReference>
<dbReference type="GO" id="GO:0004523">
    <property type="term" value="F:RNA-DNA hybrid ribonuclease activity"/>
    <property type="evidence" value="ECO:0007669"/>
    <property type="project" value="UniProtKB-UniRule"/>
</dbReference>
<dbReference type="NCBIfam" id="NF000596">
    <property type="entry name" value="PRK00015.1-4"/>
    <property type="match status" value="1"/>
</dbReference>
<evidence type="ECO:0000256" key="7">
    <source>
        <dbReference type="ARBA" id="ARBA00019179"/>
    </source>
</evidence>
<evidence type="ECO:0000313" key="19">
    <source>
        <dbReference type="EMBL" id="MBC8535606.1"/>
    </source>
</evidence>
<evidence type="ECO:0000256" key="11">
    <source>
        <dbReference type="ARBA" id="ARBA00022759"/>
    </source>
</evidence>
<feature type="binding site" evidence="14 15">
    <location>
        <position position="114"/>
    </location>
    <ligand>
        <name>a divalent metal cation</name>
        <dbReference type="ChEBI" id="CHEBI:60240"/>
    </ligand>
</feature>